<dbReference type="AlphaFoldDB" id="A0A124H9E0"/>
<dbReference type="Proteomes" id="UP000053039">
    <property type="component" value="Unassembled WGS sequence"/>
</dbReference>
<reference evidence="1 2" key="1">
    <citation type="submission" date="2015-10" db="EMBL/GenBank/DDBJ databases">
        <title>Draft genome sequence of Streptomyces pseudovenezuelae DSM 40212, type strain for the species Streptomyces pseudovenezuelae.</title>
        <authorList>
            <person name="Ruckert C."/>
            <person name="Winkler A."/>
            <person name="Kalinowski J."/>
            <person name="Kampfer P."/>
            <person name="Glaeser S."/>
        </authorList>
    </citation>
    <scope>NUCLEOTIDE SEQUENCE [LARGE SCALE GENOMIC DNA]</scope>
    <source>
        <strain evidence="1 2">DSM 40212</strain>
    </source>
</reference>
<dbReference type="SUPFAM" id="SSF51735">
    <property type="entry name" value="NAD(P)-binding Rossmann-fold domains"/>
    <property type="match status" value="1"/>
</dbReference>
<sequence length="131" mass="13636">MGKTTVVTGGNRGTGAAIEAADGRALVIRADRNDPDAAVAATVRTLGGLDILVNNAGIFAADVRAVFLRTTPPPPSRAAGGGGSRVGVGCRRVLRPRAGGRWEIGVEAPASLVVRVSWSRGTWRRRVPSRR</sequence>
<proteinExistence type="predicted"/>
<dbReference type="OrthoDB" id="154414at2"/>
<gene>
    <name evidence="1" type="ORF">AQI94_29290</name>
</gene>
<dbReference type="InterPro" id="IPR002347">
    <property type="entry name" value="SDR_fam"/>
</dbReference>
<organism evidence="1 2">
    <name type="scientific">Streptomyces pseudovenezuelae</name>
    <dbReference type="NCBI Taxonomy" id="67350"/>
    <lineage>
        <taxon>Bacteria</taxon>
        <taxon>Bacillati</taxon>
        <taxon>Actinomycetota</taxon>
        <taxon>Actinomycetes</taxon>
        <taxon>Kitasatosporales</taxon>
        <taxon>Streptomycetaceae</taxon>
        <taxon>Streptomyces</taxon>
        <taxon>Streptomyces aurantiacus group</taxon>
    </lineage>
</organism>
<name>A0A124H9E0_9ACTN</name>
<dbReference type="Gene3D" id="3.40.50.720">
    <property type="entry name" value="NAD(P)-binding Rossmann-like Domain"/>
    <property type="match status" value="1"/>
</dbReference>
<dbReference type="InterPro" id="IPR036291">
    <property type="entry name" value="NAD(P)-bd_dom_sf"/>
</dbReference>
<dbReference type="PRINTS" id="PR00081">
    <property type="entry name" value="GDHRDH"/>
</dbReference>
<dbReference type="EMBL" id="LMWM01000030">
    <property type="protein sequence ID" value="KUM84668.1"/>
    <property type="molecule type" value="Genomic_DNA"/>
</dbReference>
<comment type="caution">
    <text evidence="1">The sequence shown here is derived from an EMBL/GenBank/DDBJ whole genome shotgun (WGS) entry which is preliminary data.</text>
</comment>
<accession>A0A124H9E0</accession>
<evidence type="ECO:0000313" key="1">
    <source>
        <dbReference type="EMBL" id="KUM84668.1"/>
    </source>
</evidence>
<evidence type="ECO:0000313" key="2">
    <source>
        <dbReference type="Proteomes" id="UP000053039"/>
    </source>
</evidence>
<dbReference type="RefSeq" id="WP_031037475.1">
    <property type="nucleotide sequence ID" value="NZ_KQ948150.1"/>
</dbReference>
<protein>
    <submittedName>
        <fullName evidence="1">Uncharacterized protein</fullName>
    </submittedName>
</protein>